<organism evidence="1 2">
    <name type="scientific">Mycobacteroides salmoniphilum</name>
    <dbReference type="NCBI Taxonomy" id="404941"/>
    <lineage>
        <taxon>Bacteria</taxon>
        <taxon>Bacillati</taxon>
        <taxon>Actinomycetota</taxon>
        <taxon>Actinomycetes</taxon>
        <taxon>Mycobacteriales</taxon>
        <taxon>Mycobacteriaceae</taxon>
        <taxon>Mycobacteroides</taxon>
    </lineage>
</organism>
<protein>
    <submittedName>
        <fullName evidence="1">Uncharacterized protein</fullName>
    </submittedName>
</protein>
<reference evidence="1 2" key="1">
    <citation type="journal article" date="2019" name="Sci. Rep.">
        <title>Extended insight into the Mycobacterium chelonae-abscessus complex through whole genome sequencing of Mycobacterium salmoniphilum outbreak and Mycobacterium salmoniphilum-like strains.</title>
        <authorList>
            <person name="Behra P.R.K."/>
            <person name="Das S."/>
            <person name="Pettersson B.M.F."/>
            <person name="Shirreff L."/>
            <person name="DuCote T."/>
            <person name="Jacobsson K.G."/>
            <person name="Ennis D.G."/>
            <person name="Kirsebom L.A."/>
        </authorList>
    </citation>
    <scope>NUCLEOTIDE SEQUENCE [LARGE SCALE GENOMIC DNA]</scope>
    <source>
        <strain evidence="1 2">CCUG 60884</strain>
    </source>
</reference>
<accession>A0A4R8SYK2</accession>
<dbReference type="Proteomes" id="UP000294604">
    <property type="component" value="Unassembled WGS sequence"/>
</dbReference>
<name>A0A4R8SYK2_9MYCO</name>
<proteinExistence type="predicted"/>
<dbReference type="AlphaFoldDB" id="A0A4R8SYK2"/>
<comment type="caution">
    <text evidence="1">The sequence shown here is derived from an EMBL/GenBank/DDBJ whole genome shotgun (WGS) entry which is preliminary data.</text>
</comment>
<dbReference type="EMBL" id="PECL01000006">
    <property type="protein sequence ID" value="TEA08426.1"/>
    <property type="molecule type" value="Genomic_DNA"/>
</dbReference>
<sequence length="95" mass="10364">MTPEQIAVAAECMNMELNFAKKRADDVRDGVIRLSSDIRGVGSVLVGPDLSTLFYPSMMGSEEAMKSWDAGQRTPRESFAVLHGDRPMSTEPESG</sequence>
<evidence type="ECO:0000313" key="2">
    <source>
        <dbReference type="Proteomes" id="UP000294604"/>
    </source>
</evidence>
<evidence type="ECO:0000313" key="1">
    <source>
        <dbReference type="EMBL" id="TEA08426.1"/>
    </source>
</evidence>
<gene>
    <name evidence="1" type="ORF">CCUG60884_00910</name>
</gene>